<reference evidence="1 2" key="1">
    <citation type="submission" date="2018-08" db="EMBL/GenBank/DDBJ databases">
        <title>A genome reference for cultivated species of the human gut microbiota.</title>
        <authorList>
            <person name="Zou Y."/>
            <person name="Xue W."/>
            <person name="Luo G."/>
        </authorList>
    </citation>
    <scope>NUCLEOTIDE SEQUENCE [LARGE SCALE GENOMIC DNA]</scope>
    <source>
        <strain evidence="1 2">OM06-4</strain>
    </source>
</reference>
<sequence length="295" mass="33805">MAQVNLKEAYIRYLNSLNSGCDDEIEKEKYNLLFEASDLFEVIVNYVVLYKFGLKYDFGKSIIPRGTKLYRIRCYEDNTDFSNPNQWKAPPHKPQNRANIKGQEALYLGSTETICLLEAHIKKDDIYALGIYEATENIEVGGFLAYHSNNKFYNLSGMILNAFLIAPSRSLRNEELFSYLDSHYGLLTLDDLADINDVIENGALELPMKFGVLNQLDKYYDLTNQLCNILSEDTPNGIRYSSCYLPMQTMGIECSDFNIVLYSEGISKVKLVDHKIKTNINDFDYTDLLKFILNG</sequence>
<dbReference type="EMBL" id="QUSL01000023">
    <property type="protein sequence ID" value="RGD82933.1"/>
    <property type="molecule type" value="Genomic_DNA"/>
</dbReference>
<name>A0A3E3EC52_9FIRM</name>
<dbReference type="Proteomes" id="UP000261032">
    <property type="component" value="Unassembled WGS sequence"/>
</dbReference>
<comment type="caution">
    <text evidence="1">The sequence shown here is derived from an EMBL/GenBank/DDBJ whole genome shotgun (WGS) entry which is preliminary data.</text>
</comment>
<proteinExistence type="predicted"/>
<dbReference type="RefSeq" id="WP_117581998.1">
    <property type="nucleotide sequence ID" value="NZ_JAQEEX010000048.1"/>
</dbReference>
<evidence type="ECO:0000313" key="1">
    <source>
        <dbReference type="EMBL" id="RGD82933.1"/>
    </source>
</evidence>
<dbReference type="AlphaFoldDB" id="A0A3E3EC52"/>
<organism evidence="1 2">
    <name type="scientific">Thomasclavelia ramosa</name>
    <dbReference type="NCBI Taxonomy" id="1547"/>
    <lineage>
        <taxon>Bacteria</taxon>
        <taxon>Bacillati</taxon>
        <taxon>Bacillota</taxon>
        <taxon>Erysipelotrichia</taxon>
        <taxon>Erysipelotrichales</taxon>
        <taxon>Coprobacillaceae</taxon>
        <taxon>Thomasclavelia</taxon>
    </lineage>
</organism>
<accession>A0A3E3EC52</accession>
<gene>
    <name evidence="1" type="ORF">DXB93_13120</name>
</gene>
<evidence type="ECO:0000313" key="2">
    <source>
        <dbReference type="Proteomes" id="UP000261032"/>
    </source>
</evidence>
<protein>
    <submittedName>
        <fullName evidence="1">RES domain-containing protein</fullName>
    </submittedName>
</protein>